<gene>
    <name evidence="1" type="ORF">OU5_4490</name>
</gene>
<dbReference type="KEGG" id="pman:OU5_4490"/>
<accession>A0A024EF43</accession>
<protein>
    <submittedName>
        <fullName evidence="1">Uncharacterized protein</fullName>
    </submittedName>
</protein>
<evidence type="ECO:0000313" key="2">
    <source>
        <dbReference type="Proteomes" id="UP000026913"/>
    </source>
</evidence>
<name>A0A024EF43_9PSED</name>
<evidence type="ECO:0000313" key="1">
    <source>
        <dbReference type="EMBL" id="AHZ71569.1"/>
    </source>
</evidence>
<sequence length="50" mass="5599">MAVGQRGPKKAPVQCRDGNACRAREWGQISHGRLLFELRVAALQMSADYR</sequence>
<dbReference type="EMBL" id="CP005960">
    <property type="protein sequence ID" value="AHZ71569.1"/>
    <property type="molecule type" value="Genomic_DNA"/>
</dbReference>
<proteinExistence type="predicted"/>
<organism evidence="1 2">
    <name type="scientific">Pseudomonas mandelii JR-1</name>
    <dbReference type="NCBI Taxonomy" id="1147786"/>
    <lineage>
        <taxon>Bacteria</taxon>
        <taxon>Pseudomonadati</taxon>
        <taxon>Pseudomonadota</taxon>
        <taxon>Gammaproteobacteria</taxon>
        <taxon>Pseudomonadales</taxon>
        <taxon>Pseudomonadaceae</taxon>
        <taxon>Pseudomonas</taxon>
    </lineage>
</organism>
<dbReference type="Proteomes" id="UP000026913">
    <property type="component" value="Chromosome"/>
</dbReference>
<reference evidence="1 2" key="1">
    <citation type="journal article" date="2012" name="J. Bacteriol.">
        <title>Genome sequence of cold-adapted Pseudomonas mandelii strain JR-1.</title>
        <authorList>
            <person name="Jang S.H."/>
            <person name="Kim J."/>
            <person name="Kim J."/>
            <person name="Hong S."/>
            <person name="Lee C."/>
        </authorList>
    </citation>
    <scope>NUCLEOTIDE SEQUENCE [LARGE SCALE GENOMIC DNA]</scope>
    <source>
        <strain evidence="1 2">JR-1</strain>
    </source>
</reference>
<dbReference type="HOGENOM" id="CLU_3121685_0_0_6"/>
<dbReference type="AlphaFoldDB" id="A0A024EF43"/>